<reference evidence="2 3" key="1">
    <citation type="submission" date="2019-07" db="EMBL/GenBank/DDBJ databases">
        <title>Finished genome of Venturia effusa.</title>
        <authorList>
            <person name="Young C.A."/>
            <person name="Cox M.P."/>
            <person name="Ganley A.R.D."/>
            <person name="David W.J."/>
        </authorList>
    </citation>
    <scope>NUCLEOTIDE SEQUENCE [LARGE SCALE GENOMIC DNA]</scope>
    <source>
        <strain evidence="3">albino</strain>
    </source>
</reference>
<feature type="region of interest" description="Disordered" evidence="1">
    <location>
        <begin position="249"/>
        <end position="295"/>
    </location>
</feature>
<feature type="compositionally biased region" description="Basic and acidic residues" evidence="1">
    <location>
        <begin position="81"/>
        <end position="112"/>
    </location>
</feature>
<keyword evidence="3" id="KW-1185">Reference proteome</keyword>
<evidence type="ECO:0000256" key="1">
    <source>
        <dbReference type="SAM" id="MobiDB-lite"/>
    </source>
</evidence>
<dbReference type="AlphaFoldDB" id="A0A517LKT9"/>
<feature type="compositionally biased region" description="Basic and acidic residues" evidence="1">
    <location>
        <begin position="18"/>
        <end position="30"/>
    </location>
</feature>
<gene>
    <name evidence="2" type="ORF">FKW77_008132</name>
</gene>
<dbReference type="Proteomes" id="UP000316270">
    <property type="component" value="Chromosome 14"/>
</dbReference>
<sequence>MAGSHSNETEPTDDTGDEAPHTETPVKEEEACSQDADNSQGSTRPDGQAPSSPAVTNHGKVEAEGMEDSRVGAEPFSTNTSDEHREQTDDKAEREVAMHSRHDRELGRHLPSRDLVAQRHGPIESCIPIPRGWPEERLPTGEEWEQVCLRCGDLKIDTHYRDFACSAFECFVCRNQFAFGHMRKACGWNQHIASIWESWAARGRGNPGRFQQKWKQSKQRQDTSSGSSPPPPSLLRPLRSILPALFSDSTRQISGPRGSRTPYVDAQSSRSRNDRSKSPPRQPGTSIRVDGNEGIAYNPHDQLYRTNLLPTQAAPAQQNDQARPALGWYPHSDSLGQLPSPRFVTISEAEYNYLRSLVPQDLNSVYPAFPAPRASLPPPFRPPGQMGHPNRF</sequence>
<feature type="compositionally biased region" description="Basic and acidic residues" evidence="1">
    <location>
        <begin position="59"/>
        <end position="71"/>
    </location>
</feature>
<protein>
    <submittedName>
        <fullName evidence="2">Uncharacterized protein</fullName>
    </submittedName>
</protein>
<proteinExistence type="predicted"/>
<organism evidence="2 3">
    <name type="scientific">Venturia effusa</name>
    <dbReference type="NCBI Taxonomy" id="50376"/>
    <lineage>
        <taxon>Eukaryota</taxon>
        <taxon>Fungi</taxon>
        <taxon>Dikarya</taxon>
        <taxon>Ascomycota</taxon>
        <taxon>Pezizomycotina</taxon>
        <taxon>Dothideomycetes</taxon>
        <taxon>Pleosporomycetidae</taxon>
        <taxon>Venturiales</taxon>
        <taxon>Venturiaceae</taxon>
        <taxon>Venturia</taxon>
    </lineage>
</organism>
<accession>A0A517LKT9</accession>
<dbReference type="EMBL" id="CP042198">
    <property type="protein sequence ID" value="QDS76186.1"/>
    <property type="molecule type" value="Genomic_DNA"/>
</dbReference>
<feature type="region of interest" description="Disordered" evidence="1">
    <location>
        <begin position="206"/>
        <end position="234"/>
    </location>
</feature>
<evidence type="ECO:0000313" key="3">
    <source>
        <dbReference type="Proteomes" id="UP000316270"/>
    </source>
</evidence>
<feature type="compositionally biased region" description="Polar residues" evidence="1">
    <location>
        <begin position="35"/>
        <end position="55"/>
    </location>
</feature>
<evidence type="ECO:0000313" key="2">
    <source>
        <dbReference type="EMBL" id="QDS76186.1"/>
    </source>
</evidence>
<feature type="region of interest" description="Disordered" evidence="1">
    <location>
        <begin position="1"/>
        <end position="113"/>
    </location>
</feature>
<name>A0A517LKT9_9PEZI</name>